<organism evidence="3 4">
    <name type="scientific">Vibrio diazotrophicus</name>
    <dbReference type="NCBI Taxonomy" id="685"/>
    <lineage>
        <taxon>Bacteria</taxon>
        <taxon>Pseudomonadati</taxon>
        <taxon>Pseudomonadota</taxon>
        <taxon>Gammaproteobacteria</taxon>
        <taxon>Vibrionales</taxon>
        <taxon>Vibrionaceae</taxon>
        <taxon>Vibrio</taxon>
    </lineage>
</organism>
<dbReference type="Gene3D" id="3.30.950.30">
    <property type="entry name" value="Schlafen, AAA domain"/>
    <property type="match status" value="1"/>
</dbReference>
<dbReference type="PANTHER" id="PTHR30595">
    <property type="entry name" value="GLPR-RELATED TRANSCRIPTIONAL REPRESSOR"/>
    <property type="match status" value="1"/>
</dbReference>
<dbReference type="PANTHER" id="PTHR30595:SF6">
    <property type="entry name" value="SCHLAFEN ALBA-2 DOMAIN-CONTAINING PROTEIN"/>
    <property type="match status" value="1"/>
</dbReference>
<gene>
    <name evidence="3" type="ORF">C1N32_12740</name>
</gene>
<feature type="compositionally biased region" description="Polar residues" evidence="1">
    <location>
        <begin position="540"/>
        <end position="554"/>
    </location>
</feature>
<dbReference type="OrthoDB" id="9768354at2"/>
<evidence type="ECO:0000313" key="3">
    <source>
        <dbReference type="EMBL" id="PNI04294.1"/>
    </source>
</evidence>
<evidence type="ECO:0000259" key="2">
    <source>
        <dbReference type="Pfam" id="PF04326"/>
    </source>
</evidence>
<name>A0A2J8I1C2_VIBDI</name>
<dbReference type="Pfam" id="PF04326">
    <property type="entry name" value="SLFN_AlbA_2"/>
    <property type="match status" value="1"/>
</dbReference>
<feature type="region of interest" description="Disordered" evidence="1">
    <location>
        <begin position="529"/>
        <end position="555"/>
    </location>
</feature>
<comment type="caution">
    <text evidence="3">The sequence shown here is derived from an EMBL/GenBank/DDBJ whole genome shotgun (WGS) entry which is preliminary data.</text>
</comment>
<evidence type="ECO:0000256" key="1">
    <source>
        <dbReference type="SAM" id="MobiDB-lite"/>
    </source>
</evidence>
<protein>
    <submittedName>
        <fullName evidence="3">AAA family ATPase</fullName>
    </submittedName>
</protein>
<reference evidence="3 4" key="1">
    <citation type="submission" date="2018-01" db="EMBL/GenBank/DDBJ databases">
        <title>Draft genome sequences of six Vibrio diazotrophicus strains isolated from deep-sea sediments of the Baltic Sea.</title>
        <authorList>
            <person name="Castillo D."/>
            <person name="Vandieken V."/>
            <person name="Chiang O."/>
            <person name="Middelboe M."/>
        </authorList>
    </citation>
    <scope>NUCLEOTIDE SEQUENCE [LARGE SCALE GENOMIC DNA]</scope>
    <source>
        <strain evidence="3 4">60.27F</strain>
    </source>
</reference>
<dbReference type="InterPro" id="IPR038475">
    <property type="entry name" value="RecG_C_sf"/>
</dbReference>
<accession>A0A2J8I1C2</accession>
<sequence>MAELTLNSLEDIQALQESAEVECKLAGGRDGKGAVPNDMWETYSAFANTRGGVILLGIKEKKGRFHLEGIDNPVPLMKNIWDMVNNPNKVSVNLLSETDVIVETIEGKQLIIIHVPRASRQHRPVFINNNPHTGTYIRRYEADQKCLPPAINQMMAEQEEVRDNRLLEGYTIEDIEPESLRVYRQLFGDAKPDHTFLELPDNEFLRAIRCIGKDRSTGKEWLTLAGLVMFGRGSSILDYLPSFALDYQEKNPTSERWIDRIYTDGSWSGNAFDFYRKVYRKLTADLKVPFNLVGGQRIDQTPAHEAIREALVNTIAHADFTAEGNILIEKHPDFIGFRNQGLMRVPVQEAIRGGNSQCRNPAIHQMFLNIGLSEKAGSGIPNIYRNSKRQNWQQPNLYENDALGQTILELRMVDIVSEEMQQKLIARFGERFNQLSDLKRTILITAMTESWFNHERICAITSEHTREVTLALSQLVASGDLDSSGKQKGKTYHLKGIEVPTPDNDAGKSINFVASPSAAQLSLFGNEVPDIESQGPDLTPDQNTHTPDLTPDQNSKFDEQAQHLWSELKRISNPVAQLVGRKKSKATVEQTIIELCKAAEPQCLKLADIANLLDMKPDTLRKNYLSQMVKQQQLYLVYPTIPNHPEQGYTTQNNIKQD</sequence>
<dbReference type="InterPro" id="IPR007421">
    <property type="entry name" value="Schlafen_AlbA_2_dom"/>
</dbReference>
<evidence type="ECO:0000313" key="4">
    <source>
        <dbReference type="Proteomes" id="UP000236449"/>
    </source>
</evidence>
<dbReference type="Gene3D" id="3.30.565.60">
    <property type="match status" value="1"/>
</dbReference>
<proteinExistence type="predicted"/>
<dbReference type="AlphaFoldDB" id="A0A2J8I1C2"/>
<dbReference type="Pfam" id="PF13749">
    <property type="entry name" value="HATPase_c_4"/>
    <property type="match status" value="1"/>
</dbReference>
<dbReference type="EMBL" id="POSK01000008">
    <property type="protein sequence ID" value="PNI04294.1"/>
    <property type="molecule type" value="Genomic_DNA"/>
</dbReference>
<feature type="domain" description="Schlafen AlbA-2" evidence="2">
    <location>
        <begin position="17"/>
        <end position="144"/>
    </location>
</feature>
<dbReference type="Proteomes" id="UP000236449">
    <property type="component" value="Unassembled WGS sequence"/>
</dbReference>
<dbReference type="InterPro" id="IPR038461">
    <property type="entry name" value="Schlafen_AlbA_2_dom_sf"/>
</dbReference>
<dbReference type="RefSeq" id="WP_102966380.1">
    <property type="nucleotide sequence ID" value="NZ_POSK01000008.1"/>
</dbReference>